<evidence type="ECO:0000256" key="2">
    <source>
        <dbReference type="ARBA" id="ARBA00022475"/>
    </source>
</evidence>
<accession>A0A3B0PMA8</accession>
<reference evidence="8" key="1">
    <citation type="submission" date="2017-11" db="EMBL/GenBank/DDBJ databases">
        <authorList>
            <person name="Seth-Smith MB H."/>
        </authorList>
    </citation>
    <scope>NUCLEOTIDE SEQUENCE [LARGE SCALE GENOMIC DNA]</scope>
</reference>
<dbReference type="KEGG" id="chla:C834K_0408"/>
<keyword evidence="2" id="KW-1003">Cell membrane</keyword>
<keyword evidence="3 6" id="KW-0812">Transmembrane</keyword>
<organism evidence="7 8">
    <name type="scientific">Chlamydia poikilotherma</name>
    <dbReference type="NCBI Taxonomy" id="1967783"/>
    <lineage>
        <taxon>Bacteria</taxon>
        <taxon>Pseudomonadati</taxon>
        <taxon>Chlamydiota</taxon>
        <taxon>Chlamydiia</taxon>
        <taxon>Chlamydiales</taxon>
        <taxon>Chlamydiaceae</taxon>
        <taxon>Chlamydia/Chlamydophila group</taxon>
        <taxon>Chlamydia</taxon>
    </lineage>
</organism>
<comment type="subcellular location">
    <subcellularLocation>
        <location evidence="1">Cell membrane</location>
    </subcellularLocation>
</comment>
<keyword evidence="4 6" id="KW-1133">Transmembrane helix</keyword>
<name>A0A3B0PMA8_9CHLA</name>
<evidence type="ECO:0000313" key="7">
    <source>
        <dbReference type="EMBL" id="SYX08869.1"/>
    </source>
</evidence>
<evidence type="ECO:0000256" key="3">
    <source>
        <dbReference type="ARBA" id="ARBA00022692"/>
    </source>
</evidence>
<proteinExistence type="predicted"/>
<evidence type="ECO:0000256" key="6">
    <source>
        <dbReference type="SAM" id="Phobius"/>
    </source>
</evidence>
<keyword evidence="5 6" id="KW-0472">Membrane</keyword>
<dbReference type="Pfam" id="PF04347">
    <property type="entry name" value="FliO"/>
    <property type="match status" value="1"/>
</dbReference>
<keyword evidence="7" id="KW-0282">Flagellum</keyword>
<dbReference type="AlphaFoldDB" id="A0A3B0PMA8"/>
<dbReference type="GO" id="GO:0016020">
    <property type="term" value="C:membrane"/>
    <property type="evidence" value="ECO:0007669"/>
    <property type="project" value="InterPro"/>
</dbReference>
<keyword evidence="7" id="KW-0966">Cell projection</keyword>
<gene>
    <name evidence="7" type="ORF">C834K_0408</name>
</gene>
<evidence type="ECO:0000256" key="4">
    <source>
        <dbReference type="ARBA" id="ARBA00022989"/>
    </source>
</evidence>
<feature type="transmembrane region" description="Helical" evidence="6">
    <location>
        <begin position="43"/>
        <end position="61"/>
    </location>
</feature>
<dbReference type="EMBL" id="LS992154">
    <property type="protein sequence ID" value="SYX08869.1"/>
    <property type="molecule type" value="Genomic_DNA"/>
</dbReference>
<dbReference type="OrthoDB" id="18068at2"/>
<sequence length="168" mass="19245">MPYKIFSYLTFCMDDLALADTSSEQINLQGMFPENMKLEMFKMLGSLILLLTLFGIGVWAFKKFLKSKGQGFGNTSTIKILDRRSLNQKTCIYIIRVVNKILVIAESAEKITLLSEFPPDTDINELLQQNEKKEPSSTSDFLSKSIRKFHKNQKVDSTRVSKLTDKEF</sequence>
<dbReference type="GO" id="GO:0044781">
    <property type="term" value="P:bacterial-type flagellum organization"/>
    <property type="evidence" value="ECO:0007669"/>
    <property type="project" value="InterPro"/>
</dbReference>
<protein>
    <submittedName>
        <fullName evidence="7">Flagella biosynthesis protein FliZ,flagellar biosynthetic protein FliO,Flagellar biosynthesis protein, FliO</fullName>
    </submittedName>
</protein>
<evidence type="ECO:0000256" key="5">
    <source>
        <dbReference type="ARBA" id="ARBA00023136"/>
    </source>
</evidence>
<dbReference type="Proteomes" id="UP000258476">
    <property type="component" value="Chromosome"/>
</dbReference>
<evidence type="ECO:0000313" key="8">
    <source>
        <dbReference type="Proteomes" id="UP000258476"/>
    </source>
</evidence>
<keyword evidence="8" id="KW-1185">Reference proteome</keyword>
<keyword evidence="7" id="KW-0969">Cilium</keyword>
<dbReference type="RefSeq" id="WP_117274183.1">
    <property type="nucleotide sequence ID" value="NZ_LS992154.1"/>
</dbReference>
<evidence type="ECO:0000256" key="1">
    <source>
        <dbReference type="ARBA" id="ARBA00004236"/>
    </source>
</evidence>
<dbReference type="InterPro" id="IPR022781">
    <property type="entry name" value="Flagellar_biosynth_FliO"/>
</dbReference>